<reference evidence="1" key="1">
    <citation type="submission" date="2022-03" db="EMBL/GenBank/DDBJ databases">
        <title>Genomic analyses of argali, domestic sheep and their hybrids provide insights into chromosomal evolution, heterosis and genetic basis of agronomic traits.</title>
        <authorList>
            <person name="Li M."/>
        </authorList>
    </citation>
    <scope>NUCLEOTIDE SEQUENCE</scope>
    <source>
        <strain evidence="1">F1 hybrid</strain>
    </source>
</reference>
<gene>
    <name evidence="1" type="ORF">MJG53_012750</name>
</gene>
<dbReference type="Proteomes" id="UP001057279">
    <property type="component" value="Linkage Group LG15"/>
</dbReference>
<evidence type="ECO:0000313" key="2">
    <source>
        <dbReference type="Proteomes" id="UP001057279"/>
    </source>
</evidence>
<dbReference type="EMBL" id="CM043040">
    <property type="protein sequence ID" value="KAI4572912.1"/>
    <property type="molecule type" value="Genomic_DNA"/>
</dbReference>
<organism evidence="1 2">
    <name type="scientific">Ovis ammon polii x Ovis aries</name>
    <dbReference type="NCBI Taxonomy" id="2918886"/>
    <lineage>
        <taxon>Eukaryota</taxon>
        <taxon>Metazoa</taxon>
        <taxon>Chordata</taxon>
        <taxon>Craniata</taxon>
        <taxon>Vertebrata</taxon>
        <taxon>Euteleostomi</taxon>
        <taxon>Mammalia</taxon>
        <taxon>Eutheria</taxon>
        <taxon>Laurasiatheria</taxon>
        <taxon>Artiodactyla</taxon>
        <taxon>Ruminantia</taxon>
        <taxon>Pecora</taxon>
        <taxon>Bovidae</taxon>
        <taxon>Caprinae</taxon>
        <taxon>Ovis</taxon>
    </lineage>
</organism>
<sequence length="260" mass="28991">MKYQKYLTVLQMAIGVTPSNRGSLLPLKRRLWVTPSSENPSGATSSVSQGKPSLRRIKGRLHRSKSLDSIDFCELTLPFQPWKEHFVRTRALALSEQTNSPDGGDPQEHDQLSEGPLLAESPPRFPVPCPVWGFGIELCGQAGSCPPLPTPTSHSVHFVQRLQPHDAHTGQRMSRCKLLEGTAVTVVPVTSGFSVKFVEQEKPGCPCEAVKRRCSSFDEFVDADNLINKPVDMKWVDIFGEVEMNYYKSENLLVFVERKA</sequence>
<evidence type="ECO:0000313" key="1">
    <source>
        <dbReference type="EMBL" id="KAI4572912.1"/>
    </source>
</evidence>
<name>A0ACB9ULN8_9CETA</name>
<keyword evidence="2" id="KW-1185">Reference proteome</keyword>
<comment type="caution">
    <text evidence="1">The sequence shown here is derived from an EMBL/GenBank/DDBJ whole genome shotgun (WGS) entry which is preliminary data.</text>
</comment>
<protein>
    <submittedName>
        <fullName evidence="1">Uncharacterized protein</fullName>
    </submittedName>
</protein>
<proteinExistence type="predicted"/>
<accession>A0ACB9ULN8</accession>